<dbReference type="EMBL" id="SRYA01000020">
    <property type="protein sequence ID" value="TGY96080.1"/>
    <property type="molecule type" value="Genomic_DNA"/>
</dbReference>
<sequence length="423" mass="48417">MYGYILSAAVCSAAAWRMKKQGYRKKLYEAVLIAAAGFLMAAVFCRIDDGGNQKRAVRNSPGHGQEEKDYLVDAEDLMEQYPMRIQIEEKKLTKKQKQEYLEKARKELDRIILGENTSLESVSQPLYLPETLQEGAVEASYFFSDYEIFDTEGNLIGSLEEPVMVELTAELTCQEENCLYSFYVQAVPEEKSEQESFAEKLEKLLALENEKENTDYLELPEELEGRKIIWKEQREHRSLLIALLGVAGAAVIIFSEKEEKKKKELQRQRQMLLDYSEIVSQLSLLLGAGMNLSMAWEKIAAAYQSRRERKEVERREAYEEMVTVLNEIREGVGELQAFENFGTRCDMNVYRKLSSLIVQNIRKGSRGLQRLLEEEEKEAFEQRKAEARKAGEEAGTKLLLPMGMMLILVLVILVVPAGLTLNM</sequence>
<dbReference type="Proteomes" id="UP000304953">
    <property type="component" value="Unassembled WGS sequence"/>
</dbReference>
<evidence type="ECO:0000313" key="2">
    <source>
        <dbReference type="Proteomes" id="UP000304953"/>
    </source>
</evidence>
<accession>A0AC61RWB4</accession>
<proteinExistence type="predicted"/>
<keyword evidence="2" id="KW-1185">Reference proteome</keyword>
<gene>
    <name evidence="1" type="ORF">E5329_11450</name>
</gene>
<reference evidence="1" key="1">
    <citation type="submission" date="2019-04" db="EMBL/GenBank/DDBJ databases">
        <title>Microbes associate with the intestines of laboratory mice.</title>
        <authorList>
            <person name="Navarre W."/>
            <person name="Wong E."/>
            <person name="Huang K."/>
            <person name="Tropini C."/>
            <person name="Ng K."/>
            <person name="Yu B."/>
        </authorList>
    </citation>
    <scope>NUCLEOTIDE SEQUENCE</scope>
    <source>
        <strain evidence="1">NM01_1-7b</strain>
    </source>
</reference>
<comment type="caution">
    <text evidence="1">The sequence shown here is derived from an EMBL/GenBank/DDBJ whole genome shotgun (WGS) entry which is preliminary data.</text>
</comment>
<protein>
    <submittedName>
        <fullName evidence="1">Uncharacterized protein</fullName>
    </submittedName>
</protein>
<organism evidence="1 2">
    <name type="scientific">Petralouisia muris</name>
    <dbReference type="NCBI Taxonomy" id="3032872"/>
    <lineage>
        <taxon>Bacteria</taxon>
        <taxon>Bacillati</taxon>
        <taxon>Bacillota</taxon>
        <taxon>Clostridia</taxon>
        <taxon>Lachnospirales</taxon>
        <taxon>Lachnospiraceae</taxon>
        <taxon>Petralouisia</taxon>
    </lineage>
</organism>
<evidence type="ECO:0000313" key="1">
    <source>
        <dbReference type="EMBL" id="TGY96080.1"/>
    </source>
</evidence>
<name>A0AC61RWB4_9FIRM</name>